<evidence type="ECO:0000313" key="5">
    <source>
        <dbReference type="EMBL" id="CAH1398391.1"/>
    </source>
</evidence>
<comment type="similarity">
    <text evidence="1">Belongs to the phosducin family.</text>
</comment>
<keyword evidence="2" id="KW-0597">Phosphoprotein</keyword>
<dbReference type="InterPro" id="IPR036249">
    <property type="entry name" value="Thioredoxin-like_sf"/>
</dbReference>
<feature type="domain" description="Phosducin" evidence="4">
    <location>
        <begin position="117"/>
        <end position="259"/>
    </location>
</feature>
<dbReference type="Gene3D" id="3.40.30.10">
    <property type="entry name" value="Glutaredoxin"/>
    <property type="match status" value="1"/>
</dbReference>
<evidence type="ECO:0000313" key="6">
    <source>
        <dbReference type="Proteomes" id="UP001152798"/>
    </source>
</evidence>
<dbReference type="Proteomes" id="UP001152798">
    <property type="component" value="Chromosome 4"/>
</dbReference>
<gene>
    <name evidence="5" type="ORF">NEZAVI_LOCUS8053</name>
</gene>
<name>A0A9P0HAS6_NEZVI</name>
<feature type="region of interest" description="Disordered" evidence="3">
    <location>
        <begin position="15"/>
        <end position="64"/>
    </location>
</feature>
<dbReference type="AlphaFoldDB" id="A0A9P0HAS6"/>
<dbReference type="InterPro" id="IPR001200">
    <property type="entry name" value="Phosducin"/>
</dbReference>
<dbReference type="SUPFAM" id="SSF52833">
    <property type="entry name" value="Thioredoxin-like"/>
    <property type="match status" value="1"/>
</dbReference>
<dbReference type="InterPro" id="IPR023196">
    <property type="entry name" value="Phosducin_N_dom_sf"/>
</dbReference>
<protein>
    <recommendedName>
        <fullName evidence="4">Phosducin domain-containing protein</fullName>
    </recommendedName>
</protein>
<organism evidence="5 6">
    <name type="scientific">Nezara viridula</name>
    <name type="common">Southern green stink bug</name>
    <name type="synonym">Cimex viridulus</name>
    <dbReference type="NCBI Taxonomy" id="85310"/>
    <lineage>
        <taxon>Eukaryota</taxon>
        <taxon>Metazoa</taxon>
        <taxon>Ecdysozoa</taxon>
        <taxon>Arthropoda</taxon>
        <taxon>Hexapoda</taxon>
        <taxon>Insecta</taxon>
        <taxon>Pterygota</taxon>
        <taxon>Neoptera</taxon>
        <taxon>Paraneoptera</taxon>
        <taxon>Hemiptera</taxon>
        <taxon>Heteroptera</taxon>
        <taxon>Panheteroptera</taxon>
        <taxon>Pentatomomorpha</taxon>
        <taxon>Pentatomoidea</taxon>
        <taxon>Pentatomidae</taxon>
        <taxon>Pentatominae</taxon>
        <taxon>Nezara</taxon>
    </lineage>
</organism>
<evidence type="ECO:0000256" key="3">
    <source>
        <dbReference type="SAM" id="MobiDB-lite"/>
    </source>
</evidence>
<accession>A0A9P0HAS6</accession>
<dbReference type="OrthoDB" id="70588at2759"/>
<dbReference type="Pfam" id="PF02114">
    <property type="entry name" value="Phosducin"/>
    <property type="match status" value="2"/>
</dbReference>
<proteinExistence type="inferred from homology"/>
<dbReference type="Gene3D" id="1.10.168.10">
    <property type="entry name" value="Phosducin, domain 2"/>
    <property type="match status" value="1"/>
</dbReference>
<dbReference type="PANTHER" id="PTHR46052">
    <property type="entry name" value="PHOSDUCIN-LIKE PROTEIN"/>
    <property type="match status" value="1"/>
</dbReference>
<dbReference type="EMBL" id="OV725080">
    <property type="protein sequence ID" value="CAH1398391.1"/>
    <property type="molecule type" value="Genomic_DNA"/>
</dbReference>
<dbReference type="InterPro" id="IPR051499">
    <property type="entry name" value="Phosducin-like_reg"/>
</dbReference>
<dbReference type="GO" id="GO:0008277">
    <property type="term" value="P:regulation of G protein-coupled receptor signaling pathway"/>
    <property type="evidence" value="ECO:0007669"/>
    <property type="project" value="InterPro"/>
</dbReference>
<dbReference type="CDD" id="cd02987">
    <property type="entry name" value="Phd_like_Phd"/>
    <property type="match status" value="1"/>
</dbReference>
<evidence type="ECO:0000256" key="1">
    <source>
        <dbReference type="ARBA" id="ARBA00009686"/>
    </source>
</evidence>
<dbReference type="PANTHER" id="PTHR46052:SF1">
    <property type="entry name" value="PHOSDUCIN-LIKE PROTEIN"/>
    <property type="match status" value="1"/>
</dbReference>
<dbReference type="PRINTS" id="PR00677">
    <property type="entry name" value="PHOSDUCIN"/>
</dbReference>
<feature type="compositionally biased region" description="Acidic residues" evidence="3">
    <location>
        <begin position="21"/>
        <end position="32"/>
    </location>
</feature>
<reference evidence="5" key="1">
    <citation type="submission" date="2022-01" db="EMBL/GenBank/DDBJ databases">
        <authorList>
            <person name="King R."/>
        </authorList>
    </citation>
    <scope>NUCLEOTIDE SEQUENCE</scope>
</reference>
<evidence type="ECO:0000259" key="4">
    <source>
        <dbReference type="Pfam" id="PF02114"/>
    </source>
</evidence>
<keyword evidence="6" id="KW-1185">Reference proteome</keyword>
<feature type="domain" description="Phosducin" evidence="4">
    <location>
        <begin position="52"/>
        <end position="110"/>
    </location>
</feature>
<evidence type="ECO:0000256" key="2">
    <source>
        <dbReference type="ARBA" id="ARBA00022553"/>
    </source>
</evidence>
<dbReference type="InterPro" id="IPR024253">
    <property type="entry name" value="Phosducin_thioredoxin-like_dom"/>
</dbReference>
<sequence>MTTLDDKILGIKKDYYCSSSESEEENESESGSDIEKTPESCNPVEQHKEPVSKWEGSSKNTGPKGVIRDWQLYKQLETEKRLDLDLQKIELAKKLTLSNSQKPDEDEDKDLLELMGDDFLLQFQKQRMEAMLSRPIDRPSFGTVISLKNGNEFLDAIDNENKSVTIIIHIYEERNSGCKTMNKCIGSLSKQYPSVKFCKINVCSAGMSHRFKMDGVPALLVYKEGSVIGNFVRVTDELGDEFYDSDVENFLIEHGILNDPYCVPMIMQTEEENEGSDWSLE</sequence>